<evidence type="ECO:0000256" key="3">
    <source>
        <dbReference type="ARBA" id="ARBA00023163"/>
    </source>
</evidence>
<dbReference type="Pfam" id="PF08220">
    <property type="entry name" value="HTH_DeoR"/>
    <property type="match status" value="1"/>
</dbReference>
<accession>A0A090RYZ0</accession>
<dbReference type="PANTHER" id="PTHR30363:SF55">
    <property type="entry name" value="HTH-TYPE TRANSCRIPTIONAL REGULATOR ULAR"/>
    <property type="match status" value="1"/>
</dbReference>
<keyword evidence="2" id="KW-0238">DNA-binding</keyword>
<evidence type="ECO:0000256" key="1">
    <source>
        <dbReference type="ARBA" id="ARBA00023015"/>
    </source>
</evidence>
<dbReference type="Proteomes" id="UP000029228">
    <property type="component" value="Unassembled WGS sequence"/>
</dbReference>
<feature type="domain" description="HTH deoR-type" evidence="4">
    <location>
        <begin position="3"/>
        <end position="58"/>
    </location>
</feature>
<dbReference type="STRING" id="990268.JCM19235_3702"/>
<keyword evidence="3" id="KW-0804">Transcription</keyword>
<evidence type="ECO:0000313" key="5">
    <source>
        <dbReference type="EMBL" id="GAL20700.1"/>
    </source>
</evidence>
<dbReference type="PROSITE" id="PS51000">
    <property type="entry name" value="HTH_DEOR_2"/>
    <property type="match status" value="1"/>
</dbReference>
<comment type="caution">
    <text evidence="5">The sequence shown here is derived from an EMBL/GenBank/DDBJ whole genome shotgun (WGS) entry which is preliminary data.</text>
</comment>
<dbReference type="InterPro" id="IPR018356">
    <property type="entry name" value="Tscrpt_reg_HTH_DeoR_CS"/>
</dbReference>
<sequence length="84" mass="9383">MNELQRHDGILSLLDEKRVINVAHIIENFDVSPATARRDIAKLDELGKLKKVRNGAERIEQNVKTGALLISTLLTTITRSHVSP</sequence>
<evidence type="ECO:0000259" key="4">
    <source>
        <dbReference type="PROSITE" id="PS51000"/>
    </source>
</evidence>
<dbReference type="SUPFAM" id="SSF46785">
    <property type="entry name" value="Winged helix' DNA-binding domain"/>
    <property type="match status" value="1"/>
</dbReference>
<dbReference type="InterPro" id="IPR050313">
    <property type="entry name" value="Carb_Metab_HTH_regulators"/>
</dbReference>
<reference evidence="5 6" key="2">
    <citation type="submission" date="2014-09" db="EMBL/GenBank/DDBJ databases">
        <authorList>
            <consortium name="NBRP consortium"/>
            <person name="Sawabe T."/>
            <person name="Meirelles P."/>
            <person name="Nakanishi M."/>
            <person name="Sayaka M."/>
            <person name="Hattori M."/>
            <person name="Ohkuma M."/>
        </authorList>
    </citation>
    <scope>NUCLEOTIDE SEQUENCE [LARGE SCALE GENOMIC DNA]</scope>
    <source>
        <strain evidence="6">JCM19235</strain>
    </source>
</reference>
<evidence type="ECO:0000313" key="6">
    <source>
        <dbReference type="Proteomes" id="UP000029228"/>
    </source>
</evidence>
<keyword evidence="1" id="KW-0805">Transcription regulation</keyword>
<dbReference type="PRINTS" id="PR00037">
    <property type="entry name" value="HTHLACR"/>
</dbReference>
<name>A0A090RYZ0_9VIBR</name>
<dbReference type="Gene3D" id="1.10.10.10">
    <property type="entry name" value="Winged helix-like DNA-binding domain superfamily/Winged helix DNA-binding domain"/>
    <property type="match status" value="1"/>
</dbReference>
<dbReference type="PROSITE" id="PS00894">
    <property type="entry name" value="HTH_DEOR_1"/>
    <property type="match status" value="1"/>
</dbReference>
<dbReference type="GO" id="GO:0003700">
    <property type="term" value="F:DNA-binding transcription factor activity"/>
    <property type="evidence" value="ECO:0007669"/>
    <property type="project" value="InterPro"/>
</dbReference>
<evidence type="ECO:0000256" key="2">
    <source>
        <dbReference type="ARBA" id="ARBA00023125"/>
    </source>
</evidence>
<keyword evidence="6" id="KW-1185">Reference proteome</keyword>
<dbReference type="InterPro" id="IPR036390">
    <property type="entry name" value="WH_DNA-bd_sf"/>
</dbReference>
<reference evidence="5 6" key="1">
    <citation type="submission" date="2014-09" db="EMBL/GenBank/DDBJ databases">
        <title>Vibrio maritimus JCM 19235. (C45) whole genome shotgun sequence.</title>
        <authorList>
            <person name="Sawabe T."/>
            <person name="Meirelles P."/>
            <person name="Nakanishi M."/>
            <person name="Sayaka M."/>
            <person name="Hattori M."/>
            <person name="Ohkuma M."/>
        </authorList>
    </citation>
    <scope>NUCLEOTIDE SEQUENCE [LARGE SCALE GENOMIC DNA]</scope>
    <source>
        <strain evidence="6">JCM19235</strain>
    </source>
</reference>
<dbReference type="EMBL" id="BBMR01000006">
    <property type="protein sequence ID" value="GAL20700.1"/>
    <property type="molecule type" value="Genomic_DNA"/>
</dbReference>
<organism evidence="5 6">
    <name type="scientific">Vibrio maritimus</name>
    <dbReference type="NCBI Taxonomy" id="990268"/>
    <lineage>
        <taxon>Bacteria</taxon>
        <taxon>Pseudomonadati</taxon>
        <taxon>Pseudomonadota</taxon>
        <taxon>Gammaproteobacteria</taxon>
        <taxon>Vibrionales</taxon>
        <taxon>Vibrionaceae</taxon>
        <taxon>Vibrio</taxon>
    </lineage>
</organism>
<protein>
    <submittedName>
        <fullName evidence="5">Ascorbate utilization transcriptional regulator UlaR HTH-type</fullName>
    </submittedName>
</protein>
<dbReference type="InterPro" id="IPR036388">
    <property type="entry name" value="WH-like_DNA-bd_sf"/>
</dbReference>
<dbReference type="AlphaFoldDB" id="A0A090RYZ0"/>
<dbReference type="InterPro" id="IPR001034">
    <property type="entry name" value="DeoR_HTH"/>
</dbReference>
<dbReference type="SMART" id="SM00420">
    <property type="entry name" value="HTH_DEOR"/>
    <property type="match status" value="1"/>
</dbReference>
<gene>
    <name evidence="5" type="ORF">JCM19235_3702</name>
</gene>
<proteinExistence type="predicted"/>
<dbReference type="PANTHER" id="PTHR30363">
    <property type="entry name" value="HTH-TYPE TRANSCRIPTIONAL REGULATOR SRLR-RELATED"/>
    <property type="match status" value="1"/>
</dbReference>
<dbReference type="GO" id="GO:0003677">
    <property type="term" value="F:DNA binding"/>
    <property type="evidence" value="ECO:0007669"/>
    <property type="project" value="UniProtKB-KW"/>
</dbReference>